<proteinExistence type="predicted"/>
<dbReference type="InterPro" id="IPR045478">
    <property type="entry name" value="Exportin-5_C"/>
</dbReference>
<dbReference type="OrthoDB" id="507337at2759"/>
<sequence>MLSLPNVTPQVLASFQDQLMSIGSEKEQRNVVKRLLAESGGEAARAVLSAVSKVPVPVANMQEPGRMSGGGTGRPEDEIR</sequence>
<organism evidence="3 4">
    <name type="scientific">Monoraphidium neglectum</name>
    <dbReference type="NCBI Taxonomy" id="145388"/>
    <lineage>
        <taxon>Eukaryota</taxon>
        <taxon>Viridiplantae</taxon>
        <taxon>Chlorophyta</taxon>
        <taxon>core chlorophytes</taxon>
        <taxon>Chlorophyceae</taxon>
        <taxon>CS clade</taxon>
        <taxon>Sphaeropleales</taxon>
        <taxon>Selenastraceae</taxon>
        <taxon>Monoraphidium</taxon>
    </lineage>
</organism>
<dbReference type="AlphaFoldDB" id="A0A0D2ITH6"/>
<evidence type="ECO:0000313" key="4">
    <source>
        <dbReference type="Proteomes" id="UP000054498"/>
    </source>
</evidence>
<evidence type="ECO:0000313" key="3">
    <source>
        <dbReference type="EMBL" id="KIY91337.1"/>
    </source>
</evidence>
<dbReference type="RefSeq" id="XP_013890357.1">
    <property type="nucleotide sequence ID" value="XM_014034903.1"/>
</dbReference>
<evidence type="ECO:0000256" key="1">
    <source>
        <dbReference type="SAM" id="MobiDB-lite"/>
    </source>
</evidence>
<feature type="region of interest" description="Disordered" evidence="1">
    <location>
        <begin position="59"/>
        <end position="80"/>
    </location>
</feature>
<dbReference type="GeneID" id="25734405"/>
<dbReference type="KEGG" id="mng:MNEG_16627"/>
<feature type="domain" description="Exportin-5 C-terminal" evidence="2">
    <location>
        <begin position="1"/>
        <end position="46"/>
    </location>
</feature>
<accession>A0A0D2ITH6</accession>
<dbReference type="Pfam" id="PF19273">
    <property type="entry name" value="Exportin-5"/>
    <property type="match status" value="1"/>
</dbReference>
<name>A0A0D2ITH6_9CHLO</name>
<keyword evidence="4" id="KW-1185">Reference proteome</keyword>
<gene>
    <name evidence="3" type="ORF">MNEG_16627</name>
</gene>
<evidence type="ECO:0000259" key="2">
    <source>
        <dbReference type="Pfam" id="PF19273"/>
    </source>
</evidence>
<dbReference type="STRING" id="145388.A0A0D2ITH6"/>
<dbReference type="Proteomes" id="UP000054498">
    <property type="component" value="Unassembled WGS sequence"/>
</dbReference>
<dbReference type="EMBL" id="KK106804">
    <property type="protein sequence ID" value="KIY91337.1"/>
    <property type="molecule type" value="Genomic_DNA"/>
</dbReference>
<reference evidence="3 4" key="1">
    <citation type="journal article" date="2013" name="BMC Genomics">
        <title>Reconstruction of the lipid metabolism for the microalga Monoraphidium neglectum from its genome sequence reveals characteristics suitable for biofuel production.</title>
        <authorList>
            <person name="Bogen C."/>
            <person name="Al-Dilaimi A."/>
            <person name="Albersmeier A."/>
            <person name="Wichmann J."/>
            <person name="Grundmann M."/>
            <person name="Rupp O."/>
            <person name="Lauersen K.J."/>
            <person name="Blifernez-Klassen O."/>
            <person name="Kalinowski J."/>
            <person name="Goesmann A."/>
            <person name="Mussgnug J.H."/>
            <person name="Kruse O."/>
        </authorList>
    </citation>
    <scope>NUCLEOTIDE SEQUENCE [LARGE SCALE GENOMIC DNA]</scope>
    <source>
        <strain evidence="3 4">SAG 48.87</strain>
    </source>
</reference>
<protein>
    <recommendedName>
        <fullName evidence="2">Exportin-5 C-terminal domain-containing protein</fullName>
    </recommendedName>
</protein>
<feature type="non-terminal residue" evidence="3">
    <location>
        <position position="80"/>
    </location>
</feature>